<evidence type="ECO:0000313" key="2">
    <source>
        <dbReference type="EMBL" id="WRL64245.1"/>
    </source>
</evidence>
<protein>
    <submittedName>
        <fullName evidence="2">Uncharacterized protein</fullName>
    </submittedName>
</protein>
<name>A0ABZ1B0A8_9ACTN</name>
<accession>A0ABZ1B0A8</accession>
<organism evidence="2 3">
    <name type="scientific">Blastococcus brunescens</name>
    <dbReference type="NCBI Taxonomy" id="1564165"/>
    <lineage>
        <taxon>Bacteria</taxon>
        <taxon>Bacillati</taxon>
        <taxon>Actinomycetota</taxon>
        <taxon>Actinomycetes</taxon>
        <taxon>Geodermatophilales</taxon>
        <taxon>Geodermatophilaceae</taxon>
        <taxon>Blastococcus</taxon>
    </lineage>
</organism>
<gene>
    <name evidence="2" type="ORF">U6N30_32650</name>
</gene>
<dbReference type="EMBL" id="CP141261">
    <property type="protein sequence ID" value="WRL64245.1"/>
    <property type="molecule type" value="Genomic_DNA"/>
</dbReference>
<dbReference type="RefSeq" id="WP_324275573.1">
    <property type="nucleotide sequence ID" value="NZ_CP141261.1"/>
</dbReference>
<dbReference type="Proteomes" id="UP001324287">
    <property type="component" value="Chromosome"/>
</dbReference>
<keyword evidence="3" id="KW-1185">Reference proteome</keyword>
<feature type="region of interest" description="Disordered" evidence="1">
    <location>
        <begin position="49"/>
        <end position="69"/>
    </location>
</feature>
<evidence type="ECO:0000313" key="3">
    <source>
        <dbReference type="Proteomes" id="UP001324287"/>
    </source>
</evidence>
<proteinExistence type="predicted"/>
<evidence type="ECO:0000256" key="1">
    <source>
        <dbReference type="SAM" id="MobiDB-lite"/>
    </source>
</evidence>
<sequence length="79" mass="8236">MSELDELVNACLMPGFAGTTVPAWVTDSLDRGLAGVCLYGANLTGGPDGSAAGQVRSSARPSSGPVRTPWWRWTRKAGT</sequence>
<reference evidence="2 3" key="1">
    <citation type="submission" date="2023-12" db="EMBL/GenBank/DDBJ databases">
        <title>Blastococcus brunescens sp. nov., an actonobacterium isolated from sandstone collected in sahara desert.</title>
        <authorList>
            <person name="Gtari M."/>
            <person name="Ghodhbane F."/>
        </authorList>
    </citation>
    <scope>NUCLEOTIDE SEQUENCE [LARGE SCALE GENOMIC DNA]</scope>
    <source>
        <strain evidence="2 3">BMG 8361</strain>
    </source>
</reference>